<dbReference type="OrthoDB" id="3186364at2"/>
<feature type="DNA-binding region" description="H-T-H motif" evidence="4">
    <location>
        <begin position="36"/>
        <end position="55"/>
    </location>
</feature>
<dbReference type="InterPro" id="IPR001647">
    <property type="entry name" value="HTH_TetR"/>
</dbReference>
<dbReference type="PANTHER" id="PTHR30055">
    <property type="entry name" value="HTH-TYPE TRANSCRIPTIONAL REGULATOR RUTR"/>
    <property type="match status" value="1"/>
</dbReference>
<dbReference type="PANTHER" id="PTHR30055:SF234">
    <property type="entry name" value="HTH-TYPE TRANSCRIPTIONAL REGULATOR BETI"/>
    <property type="match status" value="1"/>
</dbReference>
<accession>A0A2T0T4F4</accession>
<evidence type="ECO:0000256" key="1">
    <source>
        <dbReference type="ARBA" id="ARBA00023015"/>
    </source>
</evidence>
<dbReference type="Proteomes" id="UP000239494">
    <property type="component" value="Unassembled WGS sequence"/>
</dbReference>
<reference evidence="6 7" key="1">
    <citation type="submission" date="2018-03" db="EMBL/GenBank/DDBJ databases">
        <title>Genomic Encyclopedia of Archaeal and Bacterial Type Strains, Phase II (KMG-II): from individual species to whole genera.</title>
        <authorList>
            <person name="Goeker M."/>
        </authorList>
    </citation>
    <scope>NUCLEOTIDE SEQUENCE [LARGE SCALE GENOMIC DNA]</scope>
    <source>
        <strain evidence="6 7">DSM 44720</strain>
    </source>
</reference>
<dbReference type="SUPFAM" id="SSF46689">
    <property type="entry name" value="Homeodomain-like"/>
    <property type="match status" value="1"/>
</dbReference>
<name>A0A2T0T4F4_9PSEU</name>
<protein>
    <submittedName>
        <fullName evidence="6">TetR family transcriptional regulator</fullName>
    </submittedName>
</protein>
<dbReference type="GO" id="GO:0000976">
    <property type="term" value="F:transcription cis-regulatory region binding"/>
    <property type="evidence" value="ECO:0007669"/>
    <property type="project" value="TreeGrafter"/>
</dbReference>
<keyword evidence="2 4" id="KW-0238">DNA-binding</keyword>
<gene>
    <name evidence="6" type="ORF">CLV43_106297</name>
</gene>
<keyword evidence="1" id="KW-0805">Transcription regulation</keyword>
<dbReference type="AlphaFoldDB" id="A0A2T0T4F4"/>
<dbReference type="PROSITE" id="PS50977">
    <property type="entry name" value="HTH_TETR_2"/>
    <property type="match status" value="1"/>
</dbReference>
<evidence type="ECO:0000256" key="4">
    <source>
        <dbReference type="PROSITE-ProRule" id="PRU00335"/>
    </source>
</evidence>
<dbReference type="PRINTS" id="PR00455">
    <property type="entry name" value="HTHTETR"/>
</dbReference>
<feature type="domain" description="HTH tetR-type" evidence="5">
    <location>
        <begin position="13"/>
        <end position="73"/>
    </location>
</feature>
<dbReference type="RefSeq" id="WP_106189092.1">
    <property type="nucleotide sequence ID" value="NZ_PVTF01000006.1"/>
</dbReference>
<keyword evidence="3" id="KW-0804">Transcription</keyword>
<organism evidence="6 7">
    <name type="scientific">Umezawaea tangerina</name>
    <dbReference type="NCBI Taxonomy" id="84725"/>
    <lineage>
        <taxon>Bacteria</taxon>
        <taxon>Bacillati</taxon>
        <taxon>Actinomycetota</taxon>
        <taxon>Actinomycetes</taxon>
        <taxon>Pseudonocardiales</taxon>
        <taxon>Pseudonocardiaceae</taxon>
        <taxon>Umezawaea</taxon>
    </lineage>
</organism>
<sequence>MTTDTGNERRSGAETRAEILRVALRLFTEKGFEGTTTRDISSALGITKSSLYYHFQNKEAIVASLMAERMSELDNLVEWISAQPPAPDLLRRAAVRWIDSTTPERIQAMLLAHANQPVMKRLAGSGNDVRTGFDAVIALFAGEDASEADRLYVRMAFDTVGAALLTARNTRATPEEVIATARRATIALTT</sequence>
<dbReference type="InterPro" id="IPR009057">
    <property type="entry name" value="Homeodomain-like_sf"/>
</dbReference>
<proteinExistence type="predicted"/>
<dbReference type="GO" id="GO:0003700">
    <property type="term" value="F:DNA-binding transcription factor activity"/>
    <property type="evidence" value="ECO:0007669"/>
    <property type="project" value="TreeGrafter"/>
</dbReference>
<dbReference type="EMBL" id="PVTF01000006">
    <property type="protein sequence ID" value="PRY40556.1"/>
    <property type="molecule type" value="Genomic_DNA"/>
</dbReference>
<dbReference type="Pfam" id="PF00440">
    <property type="entry name" value="TetR_N"/>
    <property type="match status" value="1"/>
</dbReference>
<comment type="caution">
    <text evidence="6">The sequence shown here is derived from an EMBL/GenBank/DDBJ whole genome shotgun (WGS) entry which is preliminary data.</text>
</comment>
<evidence type="ECO:0000256" key="3">
    <source>
        <dbReference type="ARBA" id="ARBA00023163"/>
    </source>
</evidence>
<evidence type="ECO:0000313" key="7">
    <source>
        <dbReference type="Proteomes" id="UP000239494"/>
    </source>
</evidence>
<evidence type="ECO:0000259" key="5">
    <source>
        <dbReference type="PROSITE" id="PS50977"/>
    </source>
</evidence>
<dbReference type="Gene3D" id="1.10.357.10">
    <property type="entry name" value="Tetracycline Repressor, domain 2"/>
    <property type="match status" value="1"/>
</dbReference>
<evidence type="ECO:0000313" key="6">
    <source>
        <dbReference type="EMBL" id="PRY40556.1"/>
    </source>
</evidence>
<dbReference type="InterPro" id="IPR050109">
    <property type="entry name" value="HTH-type_TetR-like_transc_reg"/>
</dbReference>
<keyword evidence="7" id="KW-1185">Reference proteome</keyword>
<evidence type="ECO:0000256" key="2">
    <source>
        <dbReference type="ARBA" id="ARBA00023125"/>
    </source>
</evidence>